<evidence type="ECO:0000313" key="2">
    <source>
        <dbReference type="Proteomes" id="UP000315673"/>
    </source>
</evidence>
<organism evidence="1 2">
    <name type="scientific">Sphingomonas panacisoli</name>
    <dbReference type="NCBI Taxonomy" id="1813879"/>
    <lineage>
        <taxon>Bacteria</taxon>
        <taxon>Pseudomonadati</taxon>
        <taxon>Pseudomonadota</taxon>
        <taxon>Alphaproteobacteria</taxon>
        <taxon>Sphingomonadales</taxon>
        <taxon>Sphingomonadaceae</taxon>
        <taxon>Sphingomonas</taxon>
    </lineage>
</organism>
<accession>A0A5B8LIB1</accession>
<proteinExistence type="predicted"/>
<keyword evidence="2" id="KW-1185">Reference proteome</keyword>
<reference evidence="1 2" key="1">
    <citation type="submission" date="2019-07" db="EMBL/GenBank/DDBJ databases">
        <title>Full genome sequence of Sphingomonas sp. 4R-6-7(HKS19).</title>
        <authorList>
            <person name="Im W.-T."/>
        </authorList>
    </citation>
    <scope>NUCLEOTIDE SEQUENCE [LARGE SCALE GENOMIC DNA]</scope>
    <source>
        <strain evidence="1 2">HKS19</strain>
    </source>
</reference>
<gene>
    <name evidence="1" type="ORF">FPZ24_04860</name>
</gene>
<name>A0A5B8LIB1_9SPHN</name>
<dbReference type="EMBL" id="CP042306">
    <property type="protein sequence ID" value="QDZ06890.1"/>
    <property type="molecule type" value="Genomic_DNA"/>
</dbReference>
<evidence type="ECO:0000313" key="1">
    <source>
        <dbReference type="EMBL" id="QDZ06890.1"/>
    </source>
</evidence>
<protein>
    <submittedName>
        <fullName evidence="1">Uncharacterized protein</fullName>
    </submittedName>
</protein>
<dbReference type="Proteomes" id="UP000315673">
    <property type="component" value="Chromosome"/>
</dbReference>
<dbReference type="KEGG" id="spai:FPZ24_04860"/>
<sequence length="98" mass="10681">MTDSALESLQQSSWLLELPGDLGEKIISFKRGETFSAGTAIGRYEHVGDTFIATIGTELRIIVGLNSPFTDTFSARVITRADGNSLDDDAMLSRIAWN</sequence>
<dbReference type="AlphaFoldDB" id="A0A5B8LIB1"/>
<dbReference type="RefSeq" id="WP_146569974.1">
    <property type="nucleotide sequence ID" value="NZ_CP042306.1"/>
</dbReference>